<dbReference type="SUPFAM" id="SSF51735">
    <property type="entry name" value="NAD(P)-binding Rossmann-fold domains"/>
    <property type="match status" value="1"/>
</dbReference>
<dbReference type="InterPro" id="IPR051783">
    <property type="entry name" value="NAD(P)-dependent_oxidoreduct"/>
</dbReference>
<evidence type="ECO:0000259" key="1">
    <source>
        <dbReference type="Pfam" id="PF01370"/>
    </source>
</evidence>
<dbReference type="InterPro" id="IPR001509">
    <property type="entry name" value="Epimerase_deHydtase"/>
</dbReference>
<evidence type="ECO:0000313" key="3">
    <source>
        <dbReference type="Proteomes" id="UP000664779"/>
    </source>
</evidence>
<dbReference type="GO" id="GO:0005737">
    <property type="term" value="C:cytoplasm"/>
    <property type="evidence" value="ECO:0007669"/>
    <property type="project" value="TreeGrafter"/>
</dbReference>
<dbReference type="PANTHER" id="PTHR48079">
    <property type="entry name" value="PROTEIN YEEZ"/>
    <property type="match status" value="1"/>
</dbReference>
<protein>
    <submittedName>
        <fullName evidence="2">SDR family oxidoreductase</fullName>
    </submittedName>
</protein>
<dbReference type="RefSeq" id="WP_206939543.1">
    <property type="nucleotide sequence ID" value="NZ_JAFLNF010000003.1"/>
</dbReference>
<feature type="domain" description="NAD-dependent epimerase/dehydratase" evidence="1">
    <location>
        <begin position="3"/>
        <end position="218"/>
    </location>
</feature>
<evidence type="ECO:0000313" key="2">
    <source>
        <dbReference type="EMBL" id="MBO0345148.1"/>
    </source>
</evidence>
<dbReference type="Proteomes" id="UP000664779">
    <property type="component" value="Unassembled WGS sequence"/>
</dbReference>
<dbReference type="Gene3D" id="3.40.50.720">
    <property type="entry name" value="NAD(P)-binding Rossmann-like Domain"/>
    <property type="match status" value="1"/>
</dbReference>
<dbReference type="CDD" id="cd05262">
    <property type="entry name" value="SDR_a7"/>
    <property type="match status" value="1"/>
</dbReference>
<dbReference type="GO" id="GO:0004029">
    <property type="term" value="F:aldehyde dehydrogenase (NAD+) activity"/>
    <property type="evidence" value="ECO:0007669"/>
    <property type="project" value="TreeGrafter"/>
</dbReference>
<organism evidence="2 3">
    <name type="scientific">Roseibium limicola</name>
    <dbReference type="NCBI Taxonomy" id="2816037"/>
    <lineage>
        <taxon>Bacteria</taxon>
        <taxon>Pseudomonadati</taxon>
        <taxon>Pseudomonadota</taxon>
        <taxon>Alphaproteobacteria</taxon>
        <taxon>Hyphomicrobiales</taxon>
        <taxon>Stappiaceae</taxon>
        <taxon>Roseibium</taxon>
    </lineage>
</organism>
<sequence length="302" mass="32166">MRVFLTGATGFIGSKIIPELLKADHEVLGLTRSDAGAEALASMGADAYRGTLEFPAGLIAGVENADAVIHTAFDHDFSNYAANCEKDRKVIETIGAALKGSKRPFLITSAVGFGQPDNGGPAIEDVFNTAQAHPRIASELAANSLLEQGLDMRIMRLPQVHDLYRQGLVSYYIDIIREKAAAPFIGDGSNAWSAGHVTDVAKLYVLALDKGLAGARYNAVAEEGVSMRAIVETVAQGLGITTKSIAREEAQAEFGWFAMMAGADMAASSALTRERLGWTPSGPDLLSDLKSMDYSVFTNRHS</sequence>
<dbReference type="InterPro" id="IPR036291">
    <property type="entry name" value="NAD(P)-bd_dom_sf"/>
</dbReference>
<dbReference type="EMBL" id="JAFLNF010000003">
    <property type="protein sequence ID" value="MBO0345148.1"/>
    <property type="molecule type" value="Genomic_DNA"/>
</dbReference>
<reference evidence="2" key="1">
    <citation type="submission" date="2021-03" db="EMBL/GenBank/DDBJ databases">
        <title>Roseibium sp. CAU 1637 isolated from Incheon.</title>
        <authorList>
            <person name="Kim W."/>
        </authorList>
    </citation>
    <scope>NUCLEOTIDE SEQUENCE</scope>
    <source>
        <strain evidence="2">CAU 1637</strain>
    </source>
</reference>
<gene>
    <name evidence="2" type="ORF">J0X15_07950</name>
</gene>
<keyword evidence="3" id="KW-1185">Reference proteome</keyword>
<name>A0A939EMH4_9HYPH</name>
<accession>A0A939EMH4</accession>
<dbReference type="PANTHER" id="PTHR48079:SF6">
    <property type="entry name" value="NAD(P)-BINDING DOMAIN-CONTAINING PROTEIN-RELATED"/>
    <property type="match status" value="1"/>
</dbReference>
<proteinExistence type="predicted"/>
<comment type="caution">
    <text evidence="2">The sequence shown here is derived from an EMBL/GenBank/DDBJ whole genome shotgun (WGS) entry which is preliminary data.</text>
</comment>
<dbReference type="AlphaFoldDB" id="A0A939EMH4"/>
<dbReference type="Pfam" id="PF01370">
    <property type="entry name" value="Epimerase"/>
    <property type="match status" value="1"/>
</dbReference>